<dbReference type="AlphaFoldDB" id="A0A8K0H1J7"/>
<sequence length="453" mass="51238">MGRTLDALLGRNLKTSKIKTLAKLAIARIAILKNQRQVRRSHARSDVKELLQLGHQQRSLLRVEHVIKEQNMLDVFILIEHYCNLLLERVKLIQKDKECADELKEAIYSLIYAASRCGEFPELHEIRGIFTSIFGKEFAARAVELHNNCGVNPKMIQRLSTRQTSLESRLKVLKEIAIEHGITLKLEEVDSVTAKDKLDMDNTQHDRSNSSNLDDPEVNNEAYYLPEHIKQDEKFSESMKGRKKYRDVEAAAREAFESAAYAAAAARAAVELSTSESQDPDDQNGSNHQRGTVSEFDGSSKAQNQIKSLKASMETKHLNDRLSFDTIYPIKNLSDSINYEIHHGRVAENEMIPGIERKPSSSFKADNQTSISSERKHFSVLLSQNQPLGNNKMEFGGNVEDLADDESVKLHYQSPKTILQKSKVERTNCSSLVEDLHTQHSKLDEKIVSVRCG</sequence>
<proteinExistence type="inferred from homology"/>
<name>A0A8K0H1J7_9ROSA</name>
<feature type="compositionally biased region" description="Basic and acidic residues" evidence="2">
    <location>
        <begin position="198"/>
        <end position="208"/>
    </location>
</feature>
<feature type="region of interest" description="Disordered" evidence="2">
    <location>
        <begin position="198"/>
        <end position="218"/>
    </location>
</feature>
<evidence type="ECO:0000313" key="3">
    <source>
        <dbReference type="EMBL" id="KAF3443895.1"/>
    </source>
</evidence>
<dbReference type="FunFam" id="1.20.1260.60:FF:000002">
    <property type="entry name" value="Vacuolar protein sorting-associated protein IST1"/>
    <property type="match status" value="1"/>
</dbReference>
<dbReference type="PANTHER" id="PTHR12161:SF65">
    <property type="entry name" value="IST1-LIKE PROTEIN"/>
    <property type="match status" value="1"/>
</dbReference>
<dbReference type="GO" id="GO:0015031">
    <property type="term" value="P:protein transport"/>
    <property type="evidence" value="ECO:0007669"/>
    <property type="project" value="InterPro"/>
</dbReference>
<dbReference type="OrthoDB" id="29853at2759"/>
<evidence type="ECO:0008006" key="5">
    <source>
        <dbReference type="Google" id="ProtNLM"/>
    </source>
</evidence>
<dbReference type="PANTHER" id="PTHR12161">
    <property type="entry name" value="IST1 FAMILY MEMBER"/>
    <property type="match status" value="1"/>
</dbReference>
<evidence type="ECO:0000313" key="4">
    <source>
        <dbReference type="Proteomes" id="UP000796880"/>
    </source>
</evidence>
<evidence type="ECO:0000256" key="1">
    <source>
        <dbReference type="ARBA" id="ARBA00005536"/>
    </source>
</evidence>
<feature type="region of interest" description="Disordered" evidence="2">
    <location>
        <begin position="271"/>
        <end position="304"/>
    </location>
</feature>
<dbReference type="Pfam" id="PF03398">
    <property type="entry name" value="Ist1"/>
    <property type="match status" value="1"/>
</dbReference>
<organism evidence="3 4">
    <name type="scientific">Rhamnella rubrinervis</name>
    <dbReference type="NCBI Taxonomy" id="2594499"/>
    <lineage>
        <taxon>Eukaryota</taxon>
        <taxon>Viridiplantae</taxon>
        <taxon>Streptophyta</taxon>
        <taxon>Embryophyta</taxon>
        <taxon>Tracheophyta</taxon>
        <taxon>Spermatophyta</taxon>
        <taxon>Magnoliopsida</taxon>
        <taxon>eudicotyledons</taxon>
        <taxon>Gunneridae</taxon>
        <taxon>Pentapetalae</taxon>
        <taxon>rosids</taxon>
        <taxon>fabids</taxon>
        <taxon>Rosales</taxon>
        <taxon>Rhamnaceae</taxon>
        <taxon>rhamnoid group</taxon>
        <taxon>Rhamneae</taxon>
        <taxon>Rhamnella</taxon>
    </lineage>
</organism>
<evidence type="ECO:0000256" key="2">
    <source>
        <dbReference type="SAM" id="MobiDB-lite"/>
    </source>
</evidence>
<comment type="caution">
    <text evidence="3">The sequence shown here is derived from an EMBL/GenBank/DDBJ whole genome shotgun (WGS) entry which is preliminary data.</text>
</comment>
<gene>
    <name evidence="3" type="ORF">FNV43_RR13585</name>
</gene>
<dbReference type="InterPro" id="IPR005061">
    <property type="entry name" value="Ist1"/>
</dbReference>
<dbReference type="Proteomes" id="UP000796880">
    <property type="component" value="Unassembled WGS sequence"/>
</dbReference>
<comment type="similarity">
    <text evidence="1">Belongs to the IST1 family.</text>
</comment>
<reference evidence="3" key="1">
    <citation type="submission" date="2020-03" db="EMBL/GenBank/DDBJ databases">
        <title>A high-quality chromosome-level genome assembly of a woody plant with both climbing and erect habits, Rhamnella rubrinervis.</title>
        <authorList>
            <person name="Lu Z."/>
            <person name="Yang Y."/>
            <person name="Zhu X."/>
            <person name="Sun Y."/>
        </authorList>
    </citation>
    <scope>NUCLEOTIDE SEQUENCE</scope>
    <source>
        <strain evidence="3">BYM</strain>
        <tissue evidence="3">Leaf</tissue>
    </source>
</reference>
<protein>
    <recommendedName>
        <fullName evidence="5">IST1 homolog</fullName>
    </recommendedName>
</protein>
<dbReference type="EMBL" id="VOIH02000006">
    <property type="protein sequence ID" value="KAF3443895.1"/>
    <property type="molecule type" value="Genomic_DNA"/>
</dbReference>
<feature type="compositionally biased region" description="Polar residues" evidence="2">
    <location>
        <begin position="272"/>
        <end position="292"/>
    </location>
</feature>
<keyword evidence="4" id="KW-1185">Reference proteome</keyword>
<dbReference type="InterPro" id="IPR042277">
    <property type="entry name" value="IST1-like"/>
</dbReference>
<dbReference type="Gene3D" id="1.20.1260.60">
    <property type="entry name" value="Vacuolar protein sorting-associated protein Ist1"/>
    <property type="match status" value="1"/>
</dbReference>
<accession>A0A8K0H1J7</accession>